<organism evidence="7 8">
    <name type="scientific">Nostoc cf. edaphicum LEGE 07299</name>
    <dbReference type="NCBI Taxonomy" id="2777974"/>
    <lineage>
        <taxon>Bacteria</taxon>
        <taxon>Bacillati</taxon>
        <taxon>Cyanobacteriota</taxon>
        <taxon>Cyanophyceae</taxon>
        <taxon>Nostocales</taxon>
        <taxon>Nostocaceae</taxon>
        <taxon>Nostoc</taxon>
    </lineage>
</organism>
<reference evidence="7 8" key="1">
    <citation type="submission" date="2020-10" db="EMBL/GenBank/DDBJ databases">
        <authorList>
            <person name="Castelo-Branco R."/>
            <person name="Eusebio N."/>
            <person name="Adriana R."/>
            <person name="Vieira A."/>
            <person name="Brugerolle De Fraissinette N."/>
            <person name="Rezende De Castro R."/>
            <person name="Schneider M.P."/>
            <person name="Vasconcelos V."/>
            <person name="Leao P.N."/>
        </authorList>
    </citation>
    <scope>NUCLEOTIDE SEQUENCE [LARGE SCALE GENOMIC DNA]</scope>
    <source>
        <strain evidence="7 8">LEGE 07299</strain>
    </source>
</reference>
<dbReference type="PROSITE" id="PS50082">
    <property type="entry name" value="WD_REPEATS_2"/>
    <property type="match status" value="14"/>
</dbReference>
<evidence type="ECO:0000313" key="7">
    <source>
        <dbReference type="EMBL" id="MBE9105316.1"/>
    </source>
</evidence>
<dbReference type="SUPFAM" id="SSF141571">
    <property type="entry name" value="Pentapeptide repeat-like"/>
    <property type="match status" value="1"/>
</dbReference>
<dbReference type="SMART" id="SM00320">
    <property type="entry name" value="WD40"/>
    <property type="match status" value="14"/>
</dbReference>
<dbReference type="InterPro" id="IPR019775">
    <property type="entry name" value="WD40_repeat_CS"/>
</dbReference>
<feature type="repeat" description="WD" evidence="3">
    <location>
        <begin position="845"/>
        <end position="886"/>
    </location>
</feature>
<feature type="repeat" description="WD" evidence="3">
    <location>
        <begin position="719"/>
        <end position="760"/>
    </location>
</feature>
<dbReference type="PROSITE" id="PS50294">
    <property type="entry name" value="WD_REPEATS_REGION"/>
    <property type="match status" value="14"/>
</dbReference>
<evidence type="ECO:0000259" key="4">
    <source>
        <dbReference type="Pfam" id="PF00196"/>
    </source>
</evidence>
<feature type="repeat" description="WD" evidence="3">
    <location>
        <begin position="1103"/>
        <end position="1137"/>
    </location>
</feature>
<evidence type="ECO:0000313" key="8">
    <source>
        <dbReference type="Proteomes" id="UP000647836"/>
    </source>
</evidence>
<evidence type="ECO:0000256" key="2">
    <source>
        <dbReference type="ARBA" id="ARBA00022737"/>
    </source>
</evidence>
<proteinExistence type="predicted"/>
<dbReference type="Pfam" id="PF00400">
    <property type="entry name" value="WD40"/>
    <property type="match status" value="5"/>
</dbReference>
<dbReference type="InterPro" id="IPR016032">
    <property type="entry name" value="Sig_transdc_resp-reg_C-effctor"/>
</dbReference>
<name>A0ABR9TY11_9NOSO</name>
<comment type="caution">
    <text evidence="7">The sequence shown here is derived from an EMBL/GenBank/DDBJ whole genome shotgun (WGS) entry which is preliminary data.</text>
</comment>
<dbReference type="InterPro" id="IPR055442">
    <property type="entry name" value="Beta-prop_EML-like_2nd"/>
</dbReference>
<dbReference type="PRINTS" id="PR00364">
    <property type="entry name" value="DISEASERSIST"/>
</dbReference>
<evidence type="ECO:0000256" key="1">
    <source>
        <dbReference type="ARBA" id="ARBA00022574"/>
    </source>
</evidence>
<feature type="repeat" description="WD" evidence="3">
    <location>
        <begin position="593"/>
        <end position="634"/>
    </location>
</feature>
<feature type="domain" description="EML-like second beta-propeller" evidence="6">
    <location>
        <begin position="604"/>
        <end position="758"/>
    </location>
</feature>
<feature type="repeat" description="WD" evidence="3">
    <location>
        <begin position="1055"/>
        <end position="1096"/>
    </location>
</feature>
<dbReference type="EMBL" id="JADEXF010000275">
    <property type="protein sequence ID" value="MBE9105316.1"/>
    <property type="molecule type" value="Genomic_DNA"/>
</dbReference>
<feature type="repeat" description="WD" evidence="3">
    <location>
        <begin position="677"/>
        <end position="718"/>
    </location>
</feature>
<dbReference type="RefSeq" id="WP_194043394.1">
    <property type="nucleotide sequence ID" value="NZ_JADEXF010000275.1"/>
</dbReference>
<feature type="repeat" description="WD" evidence="3">
    <location>
        <begin position="635"/>
        <end position="676"/>
    </location>
</feature>
<feature type="repeat" description="WD" evidence="3">
    <location>
        <begin position="929"/>
        <end position="970"/>
    </location>
</feature>
<dbReference type="InterPro" id="IPR036388">
    <property type="entry name" value="WH-like_DNA-bd_sf"/>
</dbReference>
<dbReference type="InterPro" id="IPR027417">
    <property type="entry name" value="P-loop_NTPase"/>
</dbReference>
<dbReference type="PRINTS" id="PR00320">
    <property type="entry name" value="GPROTEINBRPT"/>
</dbReference>
<feature type="repeat" description="WD" evidence="3">
    <location>
        <begin position="887"/>
        <end position="928"/>
    </location>
</feature>
<dbReference type="InterPro" id="IPR001680">
    <property type="entry name" value="WD40_rpt"/>
</dbReference>
<evidence type="ECO:0000259" key="6">
    <source>
        <dbReference type="Pfam" id="PF23414"/>
    </source>
</evidence>
<evidence type="ECO:0000256" key="3">
    <source>
        <dbReference type="PROSITE-ProRule" id="PRU00221"/>
    </source>
</evidence>
<dbReference type="Gene3D" id="3.40.50.300">
    <property type="entry name" value="P-loop containing nucleotide triphosphate hydrolases"/>
    <property type="match status" value="1"/>
</dbReference>
<dbReference type="SUPFAM" id="SSF46894">
    <property type="entry name" value="C-terminal effector domain of the bipartite response regulators"/>
    <property type="match status" value="1"/>
</dbReference>
<dbReference type="Pfam" id="PF23414">
    <property type="entry name" value="Beta-prop_EML_2"/>
    <property type="match status" value="1"/>
</dbReference>
<dbReference type="PROSITE" id="PS00678">
    <property type="entry name" value="WD_REPEATS_1"/>
    <property type="match status" value="9"/>
</dbReference>
<keyword evidence="2" id="KW-0677">Repeat</keyword>
<dbReference type="SUPFAM" id="SSF50978">
    <property type="entry name" value="WD40 repeat-like"/>
    <property type="match status" value="2"/>
</dbReference>
<feature type="repeat" description="WD" evidence="3">
    <location>
        <begin position="971"/>
        <end position="1012"/>
    </location>
</feature>
<gene>
    <name evidence="7" type="ORF">IQ229_10290</name>
</gene>
<dbReference type="Proteomes" id="UP000647836">
    <property type="component" value="Unassembled WGS sequence"/>
</dbReference>
<dbReference type="Gene3D" id="2.130.10.10">
    <property type="entry name" value="YVTN repeat-like/Quinoprotein amine dehydrogenase"/>
    <property type="match status" value="7"/>
</dbReference>
<evidence type="ECO:0000259" key="5">
    <source>
        <dbReference type="Pfam" id="PF00931"/>
    </source>
</evidence>
<dbReference type="InterPro" id="IPR002182">
    <property type="entry name" value="NB-ARC"/>
</dbReference>
<keyword evidence="8" id="KW-1185">Reference proteome</keyword>
<dbReference type="Pfam" id="PF00931">
    <property type="entry name" value="NB-ARC"/>
    <property type="match status" value="1"/>
</dbReference>
<feature type="domain" description="NB-ARC" evidence="5">
    <location>
        <begin position="114"/>
        <end position="213"/>
    </location>
</feature>
<dbReference type="SUPFAM" id="SSF52540">
    <property type="entry name" value="P-loop containing nucleoside triphosphate hydrolases"/>
    <property type="match status" value="1"/>
</dbReference>
<dbReference type="CDD" id="cd00200">
    <property type="entry name" value="WD40"/>
    <property type="match status" value="3"/>
</dbReference>
<dbReference type="Pfam" id="PF25173">
    <property type="entry name" value="Beta-prop_WDR3_1st"/>
    <property type="match status" value="1"/>
</dbReference>
<sequence>MSVIPENILLALAEKRCLSNSEIEVFLHAVHGQSPNAIAKKLAISAEAVRKRLSEVYKKFNVTGSGPGKLTKLQQVIESEYQASSDNEKSIAQNRQDWGQAPGICFFRGRIAELSQLTQWLIEDNCQLVAILGMGGIGKTALSVKLAKEVQENFEYLIWRSLRNAPPVAEMLANLIRFLSDDKETDLPETVDARVTLLIHYLREHRCLVVFDNTETILQEGDRAGQYRQEYEDYGQLLSRVGEEPHQSCLVLTSREKPKEFASLEGEASPVRTLSLIGLGETEGQEILQDKGLFGSQQEWTKLVEKYSGNPLALKLVSEPIRELFGGDIAAFLAEGEIIFGDTRNLLDQQFERLSEIEKEIIYWLAIKRELVSLDELLNDIVRPLTKREVMEALESLRRRSLIEQRTALFTLQSVVMEYITDQLIEQVCHEITTNNIRLFMSHALMAATAKDYIRNTQITLIIKPIIDRLLTIFRYAKNIEHHLYQILLSLRQTPQTAGYAGGNLLNILCQLQTDFSDYDFSNLTIWQAYLQSVNLHRVNFANADLAKCVFAETLVSISSVAFSPNGKLLATGDADGKTYLWQVDDGKLLFTCVGHSSWVKSVAFSPDGQTLASGSDDQTVKLWDVHDGKCLKTLHGHSNWVRSVAFSPDGQTLASGSEDQTVKLWNVHIGKCLITLQENTNRIMSVAFSPDGEILATGSEKQTVKLWDVGDGKCLKILQGHSSWVRSVAFSPDGEILATGSDDQTVKLWDLRDGKCLKTLQGHSNRVWSVAFSPDGQTLASGGDDQTVKLWDFRDGKCLKTFQGHTNRVRSVAFSPDGQTLASGSENQTVKLWNVQDGKSLTTLQGHSNRIRSVAFSSDGQILASGSEKQTVKLWDVRNDKFLKILEGHNSWVRSIAFSPDGQVLASGSEKQTIKLWNVQTGQCIKKLQEHTNRIRSVAFSPNGQILASGSDDQTVKLWDVYTGKCLQTLKGHTSWVRSVAFSPDGQTLASGSENQRVRLWDIYTGKCLQILEGHSNRIRSVTFSPDGQTLASGSDDQTVKLWDVFMGKCFTTLQEHTNRVWSVAFSPDGQTLATASEDQTIKLWDVYNGKCLKTLQGANWVKSVAFSPDGQTLICGSQDETIKLWDVSTGDCLRILRSPRPYEKMNITGVTGLTAAQLVTLKALGAVENGEQK</sequence>
<dbReference type="InterPro" id="IPR015943">
    <property type="entry name" value="WD40/YVTN_repeat-like_dom_sf"/>
</dbReference>
<accession>A0ABR9TY11</accession>
<keyword evidence="1 3" id="KW-0853">WD repeat</keyword>
<dbReference type="Pfam" id="PF00196">
    <property type="entry name" value="GerE"/>
    <property type="match status" value="1"/>
</dbReference>
<dbReference type="InterPro" id="IPR036322">
    <property type="entry name" value="WD40_repeat_dom_sf"/>
</dbReference>
<feature type="repeat" description="WD" evidence="3">
    <location>
        <begin position="761"/>
        <end position="802"/>
    </location>
</feature>
<dbReference type="PANTHER" id="PTHR19879">
    <property type="entry name" value="TRANSCRIPTION INITIATION FACTOR TFIID"/>
    <property type="match status" value="1"/>
</dbReference>
<protein>
    <submittedName>
        <fullName evidence="7">Uncharacterized protein</fullName>
    </submittedName>
</protein>
<dbReference type="PANTHER" id="PTHR19879:SF9">
    <property type="entry name" value="TRANSCRIPTION INITIATION FACTOR TFIID SUBUNIT 5"/>
    <property type="match status" value="1"/>
</dbReference>
<dbReference type="InterPro" id="IPR000792">
    <property type="entry name" value="Tscrpt_reg_LuxR_C"/>
</dbReference>
<feature type="repeat" description="WD" evidence="3">
    <location>
        <begin position="1013"/>
        <end position="1054"/>
    </location>
</feature>
<feature type="domain" description="HTH luxR-type" evidence="4">
    <location>
        <begin position="18"/>
        <end position="63"/>
    </location>
</feature>
<feature type="repeat" description="WD" evidence="3">
    <location>
        <begin position="558"/>
        <end position="592"/>
    </location>
</feature>
<feature type="repeat" description="WD" evidence="3">
    <location>
        <begin position="803"/>
        <end position="844"/>
    </location>
</feature>
<dbReference type="InterPro" id="IPR020472">
    <property type="entry name" value="WD40_PAC1"/>
</dbReference>
<dbReference type="Gene3D" id="1.10.10.10">
    <property type="entry name" value="Winged helix-like DNA-binding domain superfamily/Winged helix DNA-binding domain"/>
    <property type="match status" value="1"/>
</dbReference>